<sequence length="408" mass="45548">MKKIKYHILFIFLILVTLYSCQKNNLGNDYKNYYTGHEIVYTGAVANAVVQPGNLEIGLKWKASTDPSITKYVIYYNNKADSQIVNISGKADTIKTVIKGLAEYTYSFTIYSYDAKGNKSIPYEVNNAKVYGPIYISTLLNRGYNATNPYAVSKTGYVTLNFIQPDTINIGTIIKYTNRAGQSVQKVLSPDSSSITFPDYKGGTDITYNSSYIPDRNAIDVFYASKSDVFPKIDGSVPCDKSLFKKVKLPNDMNPYNSGTDIDRLWDGSTSPNGFPNLFHSDGANRLPQTLTFDMGKIYTKLTKVEEIGRNCCHNPDDFEVWGIADITNAATTLAPNDPGWTAEAISKGWKLLKEVKRTDDGQAPFKTDLDNNPPPVRYIRIRVKHNADGEGSYTNITQITMFNNVLN</sequence>
<dbReference type="SUPFAM" id="SSF49265">
    <property type="entry name" value="Fibronectin type III"/>
    <property type="match status" value="1"/>
</dbReference>
<dbReference type="InterPro" id="IPR036116">
    <property type="entry name" value="FN3_sf"/>
</dbReference>
<dbReference type="InterPro" id="IPR013783">
    <property type="entry name" value="Ig-like_fold"/>
</dbReference>
<dbReference type="Pfam" id="PF16389">
    <property type="entry name" value="DUF4998"/>
    <property type="match status" value="1"/>
</dbReference>
<name>A0A841JD74_9SPHI</name>
<comment type="caution">
    <text evidence="2">The sequence shown here is derived from an EMBL/GenBank/DDBJ whole genome shotgun (WGS) entry which is preliminary data.</text>
</comment>
<gene>
    <name evidence="2" type="ORF">HDF22_000142</name>
</gene>
<accession>A0A841JD74</accession>
<dbReference type="SUPFAM" id="SSF49785">
    <property type="entry name" value="Galactose-binding domain-like"/>
    <property type="match status" value="1"/>
</dbReference>
<dbReference type="PROSITE" id="PS51257">
    <property type="entry name" value="PROKAR_LIPOPROTEIN"/>
    <property type="match status" value="1"/>
</dbReference>
<dbReference type="InterPro" id="IPR032164">
    <property type="entry name" value="DUF5000"/>
</dbReference>
<dbReference type="Gene3D" id="2.60.120.260">
    <property type="entry name" value="Galactose-binding domain-like"/>
    <property type="match status" value="1"/>
</dbReference>
<dbReference type="CDD" id="cd00063">
    <property type="entry name" value="FN3"/>
    <property type="match status" value="1"/>
</dbReference>
<dbReference type="Pfam" id="PF16391">
    <property type="entry name" value="DUF5000"/>
    <property type="match status" value="1"/>
</dbReference>
<evidence type="ECO:0000313" key="2">
    <source>
        <dbReference type="EMBL" id="MBB6126041.1"/>
    </source>
</evidence>
<proteinExistence type="predicted"/>
<protein>
    <recommendedName>
        <fullName evidence="1">DUF5000 domain-containing protein</fullName>
    </recommendedName>
</protein>
<feature type="domain" description="DUF5000" evidence="1">
    <location>
        <begin position="266"/>
        <end position="403"/>
    </location>
</feature>
<dbReference type="Gene3D" id="2.60.40.10">
    <property type="entry name" value="Immunoglobulins"/>
    <property type="match status" value="1"/>
</dbReference>
<dbReference type="Proteomes" id="UP000548326">
    <property type="component" value="Unassembled WGS sequence"/>
</dbReference>
<evidence type="ECO:0000313" key="3">
    <source>
        <dbReference type="Proteomes" id="UP000548326"/>
    </source>
</evidence>
<dbReference type="InterPro" id="IPR008979">
    <property type="entry name" value="Galactose-bd-like_sf"/>
</dbReference>
<organism evidence="2 3">
    <name type="scientific">Mucilaginibacter lappiensis</name>
    <dbReference type="NCBI Taxonomy" id="354630"/>
    <lineage>
        <taxon>Bacteria</taxon>
        <taxon>Pseudomonadati</taxon>
        <taxon>Bacteroidota</taxon>
        <taxon>Sphingobacteriia</taxon>
        <taxon>Sphingobacteriales</taxon>
        <taxon>Sphingobacteriaceae</taxon>
        <taxon>Mucilaginibacter</taxon>
    </lineage>
</organism>
<dbReference type="AlphaFoldDB" id="A0A841JD74"/>
<dbReference type="RefSeq" id="WP_183584983.1">
    <property type="nucleotide sequence ID" value="NZ_JACHCA010000001.1"/>
</dbReference>
<reference evidence="2 3" key="1">
    <citation type="submission" date="2020-08" db="EMBL/GenBank/DDBJ databases">
        <title>Genomic Encyclopedia of Type Strains, Phase IV (KMG-V): Genome sequencing to study the core and pangenomes of soil and plant-associated prokaryotes.</title>
        <authorList>
            <person name="Whitman W."/>
        </authorList>
    </citation>
    <scope>NUCLEOTIDE SEQUENCE [LARGE SCALE GENOMIC DNA]</scope>
    <source>
        <strain evidence="2 3">MP601</strain>
    </source>
</reference>
<dbReference type="InterPro" id="IPR003961">
    <property type="entry name" value="FN3_dom"/>
</dbReference>
<dbReference type="EMBL" id="JACHCA010000001">
    <property type="protein sequence ID" value="MBB6126041.1"/>
    <property type="molecule type" value="Genomic_DNA"/>
</dbReference>
<evidence type="ECO:0000259" key="1">
    <source>
        <dbReference type="Pfam" id="PF16391"/>
    </source>
</evidence>